<dbReference type="Pfam" id="PF01764">
    <property type="entry name" value="Lipase_3"/>
    <property type="match status" value="1"/>
</dbReference>
<reference evidence="3 4" key="1">
    <citation type="journal article" date="2016" name="G3 (Bethesda)">
        <title>First Draft Assembly and Annotation of the Genome of a California Endemic Oak Quercus lobata Nee (Fagaceae).</title>
        <authorList>
            <person name="Sork V.L."/>
            <person name="Fitz-Gibbon S.T."/>
            <person name="Puiu D."/>
            <person name="Crepeau M."/>
            <person name="Gugger P.F."/>
            <person name="Sherman R."/>
            <person name="Stevens K."/>
            <person name="Langley C.H."/>
            <person name="Pellegrini M."/>
            <person name="Salzberg S.L."/>
        </authorList>
    </citation>
    <scope>NUCLEOTIDE SEQUENCE [LARGE SCALE GENOMIC DNA]</scope>
    <source>
        <strain evidence="3 4">cv. SW786</strain>
    </source>
</reference>
<sequence>MLHINWLHEQLNHGLLLLPWQLILKEVMKKGTEGVMPSEREVFSLSGPVHLTAVDWNNIHHRRSIAASLVQGVYILERDRQKNRHGSQALALPWWDCFHFQLNHMLIDDDDLSIFGAVYEYKYPSAPNIPQYVIAFRGTITKSDTRLQDLKLDLQCVRNNLHQSSRFQLAMHYIHNTVSSSKGASVWLAGHSLGSAMALLAGKNMAKIGYFLETYLLNPPFFSLPIEGGFEDERVKLGIRFASSVVKAGLSLTVNGRQHHKAQSHDPFVVLSAWVPYLFVNPADPICSEYIGYFEHRKKMEEIGVGKLEKVATRNSMRNLLSSALRMDSAGLDLVDVKFVFKFLVQLDFLLVLPNQKVDGDLGACGFVTFVRLNCAQAVSPEISLRLQDYSIESSGLTRASVLCKNIDFTQVKSKAQWS</sequence>
<dbReference type="Gramene" id="QL09p009198:mrna">
    <property type="protein sequence ID" value="QL09p009198:mrna"/>
    <property type="gene ID" value="QL09p009198"/>
</dbReference>
<dbReference type="GO" id="GO:0006629">
    <property type="term" value="P:lipid metabolic process"/>
    <property type="evidence" value="ECO:0007669"/>
    <property type="project" value="InterPro"/>
</dbReference>
<dbReference type="EMBL" id="LRBV02000009">
    <property type="status" value="NOT_ANNOTATED_CDS"/>
    <property type="molecule type" value="Genomic_DNA"/>
</dbReference>
<dbReference type="GO" id="GO:0016787">
    <property type="term" value="F:hydrolase activity"/>
    <property type="evidence" value="ECO:0007669"/>
    <property type="project" value="UniProtKB-KW"/>
</dbReference>
<accession>A0A7N2RAE0</accession>
<dbReference type="Proteomes" id="UP000594261">
    <property type="component" value="Chromosome 9"/>
</dbReference>
<organism evidence="3 4">
    <name type="scientific">Quercus lobata</name>
    <name type="common">Valley oak</name>
    <dbReference type="NCBI Taxonomy" id="97700"/>
    <lineage>
        <taxon>Eukaryota</taxon>
        <taxon>Viridiplantae</taxon>
        <taxon>Streptophyta</taxon>
        <taxon>Embryophyta</taxon>
        <taxon>Tracheophyta</taxon>
        <taxon>Spermatophyta</taxon>
        <taxon>Magnoliopsida</taxon>
        <taxon>eudicotyledons</taxon>
        <taxon>Gunneridae</taxon>
        <taxon>Pentapetalae</taxon>
        <taxon>rosids</taxon>
        <taxon>fabids</taxon>
        <taxon>Fagales</taxon>
        <taxon>Fagaceae</taxon>
        <taxon>Quercus</taxon>
    </lineage>
</organism>
<keyword evidence="1" id="KW-0378">Hydrolase</keyword>
<dbReference type="OMA" id="RANWEIC"/>
<evidence type="ECO:0000256" key="1">
    <source>
        <dbReference type="ARBA" id="ARBA00022801"/>
    </source>
</evidence>
<reference evidence="3" key="2">
    <citation type="submission" date="2021-01" db="UniProtKB">
        <authorList>
            <consortium name="EnsemblPlants"/>
        </authorList>
    </citation>
    <scope>IDENTIFICATION</scope>
</reference>
<dbReference type="InParanoid" id="A0A7N2RAE0"/>
<evidence type="ECO:0000259" key="2">
    <source>
        <dbReference type="Pfam" id="PF01764"/>
    </source>
</evidence>
<protein>
    <recommendedName>
        <fullName evidence="2">Fungal lipase-type domain-containing protein</fullName>
    </recommendedName>
</protein>
<dbReference type="Gene3D" id="3.40.50.1820">
    <property type="entry name" value="alpha/beta hydrolase"/>
    <property type="match status" value="1"/>
</dbReference>
<dbReference type="PANTHER" id="PTHR31479">
    <property type="entry name" value="ALPHA/BETA-HYDROLASES SUPERFAMILY PROTEIN"/>
    <property type="match status" value="1"/>
</dbReference>
<name>A0A7N2RAE0_QUELO</name>
<dbReference type="FunCoup" id="A0A7N2RAE0">
    <property type="interactions" value="31"/>
</dbReference>
<feature type="domain" description="Fungal lipase-type" evidence="2">
    <location>
        <begin position="172"/>
        <end position="209"/>
    </location>
</feature>
<keyword evidence="4" id="KW-1185">Reference proteome</keyword>
<dbReference type="InterPro" id="IPR029058">
    <property type="entry name" value="AB_hydrolase_fold"/>
</dbReference>
<dbReference type="AlphaFoldDB" id="A0A7N2RAE0"/>
<dbReference type="SUPFAM" id="SSF53474">
    <property type="entry name" value="alpha/beta-Hydrolases"/>
    <property type="match status" value="1"/>
</dbReference>
<proteinExistence type="predicted"/>
<evidence type="ECO:0000313" key="3">
    <source>
        <dbReference type="EnsemblPlants" id="QL09p009198:mrna"/>
    </source>
</evidence>
<dbReference type="InterPro" id="IPR002921">
    <property type="entry name" value="Fungal_lipase-type"/>
</dbReference>
<evidence type="ECO:0000313" key="4">
    <source>
        <dbReference type="Proteomes" id="UP000594261"/>
    </source>
</evidence>
<dbReference type="PANTHER" id="PTHR31479:SF31">
    <property type="entry name" value="ALPHA_BETA-HYDROLASES SUPERFAMILY PROTEIN"/>
    <property type="match status" value="1"/>
</dbReference>
<dbReference type="EnsemblPlants" id="QL09p009198:mrna">
    <property type="protein sequence ID" value="QL09p009198:mrna"/>
    <property type="gene ID" value="QL09p009198"/>
</dbReference>